<protein>
    <submittedName>
        <fullName evidence="11">DNA-binding response regulator</fullName>
    </submittedName>
    <submittedName>
        <fullName evidence="10">Transcriptional regulatory protein HprR</fullName>
    </submittedName>
</protein>
<dbReference type="Gene3D" id="6.10.250.690">
    <property type="match status" value="1"/>
</dbReference>
<evidence type="ECO:0000313" key="13">
    <source>
        <dbReference type="Proteomes" id="UP000494205"/>
    </source>
</evidence>
<evidence type="ECO:0000256" key="1">
    <source>
        <dbReference type="ARBA" id="ARBA00022553"/>
    </source>
</evidence>
<dbReference type="InterPro" id="IPR001789">
    <property type="entry name" value="Sig_transdc_resp-reg_receiver"/>
</dbReference>
<dbReference type="InterPro" id="IPR036388">
    <property type="entry name" value="WH-like_DNA-bd_sf"/>
</dbReference>
<dbReference type="CDD" id="cd00383">
    <property type="entry name" value="trans_reg_C"/>
    <property type="match status" value="1"/>
</dbReference>
<dbReference type="Pfam" id="PF00486">
    <property type="entry name" value="Trans_reg_C"/>
    <property type="match status" value="1"/>
</dbReference>
<evidence type="ECO:0000313" key="11">
    <source>
        <dbReference type="EMBL" id="PMS27440.1"/>
    </source>
</evidence>
<evidence type="ECO:0000313" key="10">
    <source>
        <dbReference type="EMBL" id="CAB3724497.1"/>
    </source>
</evidence>
<dbReference type="OrthoDB" id="9802426at2"/>
<dbReference type="Gene3D" id="1.10.10.10">
    <property type="entry name" value="Winged helix-like DNA-binding domain superfamily/Winged helix DNA-binding domain"/>
    <property type="match status" value="1"/>
</dbReference>
<keyword evidence="5" id="KW-0804">Transcription</keyword>
<evidence type="ECO:0000256" key="5">
    <source>
        <dbReference type="ARBA" id="ARBA00023163"/>
    </source>
</evidence>
<dbReference type="EMBL" id="CADIJZ010000022">
    <property type="protein sequence ID" value="CAB3724497.1"/>
    <property type="molecule type" value="Genomic_DNA"/>
</dbReference>
<dbReference type="GO" id="GO:0006355">
    <property type="term" value="P:regulation of DNA-templated transcription"/>
    <property type="evidence" value="ECO:0007669"/>
    <property type="project" value="InterPro"/>
</dbReference>
<keyword evidence="1 6" id="KW-0597">Phosphoprotein</keyword>
<dbReference type="GO" id="GO:0000976">
    <property type="term" value="F:transcription cis-regulatory region binding"/>
    <property type="evidence" value="ECO:0007669"/>
    <property type="project" value="TreeGrafter"/>
</dbReference>
<reference evidence="11 12" key="1">
    <citation type="submission" date="2018-01" db="EMBL/GenBank/DDBJ databases">
        <title>Whole genome analyses suggest that Burkholderia sensu lato contains two further novel genera in the rhizoxinica-symbiotica group Mycetohabitans gen. nov., and Trinickia gen. nov.: implications for the evolution of diazotrophy and nodulation in the Burkholderiaceae.</title>
        <authorList>
            <person name="Estrada-de los Santos P."/>
            <person name="Palmer M."/>
            <person name="Chavez-Ramirez B."/>
            <person name="Beukes C."/>
            <person name="Steenkamp E.T."/>
            <person name="Hirsch A.M."/>
            <person name="Manyaka P."/>
            <person name="Maluk M."/>
            <person name="Lafos M."/>
            <person name="Crook M."/>
            <person name="Gross E."/>
            <person name="Simon M.F."/>
            <person name="Bueno dos Reis Junior F."/>
            <person name="Poole P.S."/>
            <person name="Venter S.N."/>
            <person name="James E.K."/>
        </authorList>
    </citation>
    <scope>NUCLEOTIDE SEQUENCE [LARGE SCALE GENOMIC DNA]</scope>
    <source>
        <strain evidence="11 12">WSM 3937</strain>
    </source>
</reference>
<dbReference type="Gene3D" id="3.40.50.2300">
    <property type="match status" value="1"/>
</dbReference>
<feature type="domain" description="Response regulatory" evidence="8">
    <location>
        <begin position="3"/>
        <end position="117"/>
    </location>
</feature>
<dbReference type="InterPro" id="IPR039420">
    <property type="entry name" value="WalR-like"/>
</dbReference>
<gene>
    <name evidence="10" type="primary">hprR</name>
    <name evidence="11" type="ORF">C0Z16_24550</name>
    <name evidence="10" type="ORF">LMG27174_05242</name>
</gene>
<proteinExistence type="predicted"/>
<keyword evidence="3" id="KW-0805">Transcription regulation</keyword>
<evidence type="ECO:0000256" key="7">
    <source>
        <dbReference type="PROSITE-ProRule" id="PRU01091"/>
    </source>
</evidence>
<dbReference type="SMART" id="SM00862">
    <property type="entry name" value="Trans_reg_C"/>
    <property type="match status" value="1"/>
</dbReference>
<dbReference type="GO" id="GO:0032993">
    <property type="term" value="C:protein-DNA complex"/>
    <property type="evidence" value="ECO:0007669"/>
    <property type="project" value="TreeGrafter"/>
</dbReference>
<evidence type="ECO:0000313" key="12">
    <source>
        <dbReference type="Proteomes" id="UP000235659"/>
    </source>
</evidence>
<dbReference type="Proteomes" id="UP000235659">
    <property type="component" value="Unassembled WGS sequence"/>
</dbReference>
<name>A0A2N7WDD4_9BURK</name>
<dbReference type="PANTHER" id="PTHR48111">
    <property type="entry name" value="REGULATOR OF RPOS"/>
    <property type="match status" value="1"/>
</dbReference>
<evidence type="ECO:0000259" key="9">
    <source>
        <dbReference type="PROSITE" id="PS51755"/>
    </source>
</evidence>
<dbReference type="RefSeq" id="WP_102634668.1">
    <property type="nucleotide sequence ID" value="NZ_CADIJZ010000022.1"/>
</dbReference>
<sequence>MSKVLTIEDDETTAREIVRELNDRGFTVDWVADGREGMARAFSDEYDVITLDRMLPGADGLTILRTMRGIGIQTPVLMLSALGDVDERIRGLRAGGDDYLTKPFDADEMAARLEVLLRRRQVQPAQSEVTLRVGPLELDLVARTVKRDGKEIVLLPTEYRVLQYMMRHAGQTITRTMLFEAVWGYHFDPGTNLIDVHMGRLRKKIDPPDVQPLIQTVRGSGYLLG</sequence>
<feature type="domain" description="OmpR/PhoB-type" evidence="9">
    <location>
        <begin position="128"/>
        <end position="225"/>
    </location>
</feature>
<dbReference type="PROSITE" id="PS50110">
    <property type="entry name" value="RESPONSE_REGULATORY"/>
    <property type="match status" value="1"/>
</dbReference>
<dbReference type="SUPFAM" id="SSF52172">
    <property type="entry name" value="CheY-like"/>
    <property type="match status" value="1"/>
</dbReference>
<evidence type="ECO:0000256" key="6">
    <source>
        <dbReference type="PROSITE-ProRule" id="PRU00169"/>
    </source>
</evidence>
<keyword evidence="4 7" id="KW-0238">DNA-binding</keyword>
<dbReference type="Proteomes" id="UP000494205">
    <property type="component" value="Unassembled WGS sequence"/>
</dbReference>
<evidence type="ECO:0000259" key="8">
    <source>
        <dbReference type="PROSITE" id="PS50110"/>
    </source>
</evidence>
<dbReference type="SMART" id="SM00448">
    <property type="entry name" value="REC"/>
    <property type="match status" value="1"/>
</dbReference>
<dbReference type="AlphaFoldDB" id="A0A2N7WDD4"/>
<dbReference type="Pfam" id="PF00072">
    <property type="entry name" value="Response_reg"/>
    <property type="match status" value="1"/>
</dbReference>
<dbReference type="PANTHER" id="PTHR48111:SF76">
    <property type="entry name" value="TWO-COMPONENT RESPONSE REGULATOR"/>
    <property type="match status" value="1"/>
</dbReference>
<dbReference type="InterPro" id="IPR001867">
    <property type="entry name" value="OmpR/PhoB-type_DNA-bd"/>
</dbReference>
<dbReference type="GO" id="GO:0000156">
    <property type="term" value="F:phosphorelay response regulator activity"/>
    <property type="evidence" value="ECO:0007669"/>
    <property type="project" value="TreeGrafter"/>
</dbReference>
<dbReference type="FunFam" id="1.10.10.10:FF:000005">
    <property type="entry name" value="Two-component system response regulator"/>
    <property type="match status" value="1"/>
</dbReference>
<reference evidence="10 13" key="2">
    <citation type="submission" date="2020-04" db="EMBL/GenBank/DDBJ databases">
        <authorList>
            <person name="De Canck E."/>
        </authorList>
    </citation>
    <scope>NUCLEOTIDE SEQUENCE [LARGE SCALE GENOMIC DNA]</scope>
    <source>
        <strain evidence="10 13">LMG 27174</strain>
    </source>
</reference>
<dbReference type="EMBL" id="PNXY01000020">
    <property type="protein sequence ID" value="PMS27440.1"/>
    <property type="molecule type" value="Genomic_DNA"/>
</dbReference>
<evidence type="ECO:0000256" key="2">
    <source>
        <dbReference type="ARBA" id="ARBA00023012"/>
    </source>
</evidence>
<dbReference type="InterPro" id="IPR011006">
    <property type="entry name" value="CheY-like_superfamily"/>
</dbReference>
<feature type="DNA-binding region" description="OmpR/PhoB-type" evidence="7">
    <location>
        <begin position="128"/>
        <end position="225"/>
    </location>
</feature>
<dbReference type="PROSITE" id="PS51755">
    <property type="entry name" value="OMPR_PHOB"/>
    <property type="match status" value="1"/>
</dbReference>
<evidence type="ECO:0000256" key="4">
    <source>
        <dbReference type="ARBA" id="ARBA00023125"/>
    </source>
</evidence>
<feature type="modified residue" description="4-aspartylphosphate" evidence="6">
    <location>
        <position position="52"/>
    </location>
</feature>
<accession>A0A2N7WDD4</accession>
<keyword evidence="2" id="KW-0902">Two-component regulatory system</keyword>
<keyword evidence="12" id="KW-1185">Reference proteome</keyword>
<organism evidence="10 13">
    <name type="scientific">Paraburkholderia rhynchosiae</name>
    <dbReference type="NCBI Taxonomy" id="487049"/>
    <lineage>
        <taxon>Bacteria</taxon>
        <taxon>Pseudomonadati</taxon>
        <taxon>Pseudomonadota</taxon>
        <taxon>Betaproteobacteria</taxon>
        <taxon>Burkholderiales</taxon>
        <taxon>Burkholderiaceae</taxon>
        <taxon>Paraburkholderia</taxon>
    </lineage>
</organism>
<dbReference type="GO" id="GO:0005829">
    <property type="term" value="C:cytosol"/>
    <property type="evidence" value="ECO:0007669"/>
    <property type="project" value="TreeGrafter"/>
</dbReference>
<evidence type="ECO:0000256" key="3">
    <source>
        <dbReference type="ARBA" id="ARBA00023015"/>
    </source>
</evidence>